<dbReference type="Proteomes" id="UP000654345">
    <property type="component" value="Unassembled WGS sequence"/>
</dbReference>
<name>A0ABQ3UQZ7_9CHLR</name>
<keyword evidence="2" id="KW-0812">Transmembrane</keyword>
<reference evidence="3 4" key="1">
    <citation type="journal article" date="2021" name="Int. J. Syst. Evol. Microbiol.">
        <title>Reticulibacter mediterranei gen. nov., sp. nov., within the new family Reticulibacteraceae fam. nov., and Ktedonospora formicarum gen. nov., sp. nov., Ktedonobacter robiniae sp. nov., Dictyobacter formicarum sp. nov. and Dictyobacter arantiisoli sp. nov., belonging to the class Ktedonobacteria.</title>
        <authorList>
            <person name="Yabe S."/>
            <person name="Zheng Y."/>
            <person name="Wang C.M."/>
            <person name="Sakai Y."/>
            <person name="Abe K."/>
            <person name="Yokota A."/>
            <person name="Donadio S."/>
            <person name="Cavaletti L."/>
            <person name="Monciardini P."/>
        </authorList>
    </citation>
    <scope>NUCLEOTIDE SEQUENCE [LARGE SCALE GENOMIC DNA]</scope>
    <source>
        <strain evidence="3 4">SOSP1-30</strain>
    </source>
</reference>
<dbReference type="EMBL" id="BNJG01000001">
    <property type="protein sequence ID" value="GHO55163.1"/>
    <property type="molecule type" value="Genomic_DNA"/>
</dbReference>
<gene>
    <name evidence="3" type="ORF">KSB_36380</name>
</gene>
<dbReference type="RefSeq" id="WP_201371786.1">
    <property type="nucleotide sequence ID" value="NZ_BNJG01000001.1"/>
</dbReference>
<keyword evidence="2" id="KW-1133">Transmembrane helix</keyword>
<evidence type="ECO:0000256" key="1">
    <source>
        <dbReference type="SAM" id="Coils"/>
    </source>
</evidence>
<feature type="transmembrane region" description="Helical" evidence="2">
    <location>
        <begin position="289"/>
        <end position="314"/>
    </location>
</feature>
<sequence>MLIPDEITPTTGELESIVRVPDRRSALRLKRQQLRHQPTTDALPNLHVVTPPARSAPRQLTKAREENRHLRMMLETVREELYQARQEYTLLHARYEHDVAVIHSAHQQEMDAYGQQLQEVLEAHTGLQREHQSLATRFQELQQALDTSASQLAQEKIAQVTQELEVAPETTPPLLEGVLETLQRHAKEREDKKLVEILFLKREIQRMNECLEHERQQVDAERQKLLTLQNSAREQAELREQMVEARFQARWRMRAIVSSIGMLLLLVALQFGGLHLLHADTSPLLSLALIAPIVICVVCAIVFATPVSMIKIIYHGAPHKRRAKA</sequence>
<comment type="caution">
    <text evidence="3">The sequence shown here is derived from an EMBL/GenBank/DDBJ whole genome shotgun (WGS) entry which is preliminary data.</text>
</comment>
<evidence type="ECO:0000313" key="4">
    <source>
        <dbReference type="Proteomes" id="UP000654345"/>
    </source>
</evidence>
<keyword evidence="4" id="KW-1185">Reference proteome</keyword>
<evidence type="ECO:0000256" key="2">
    <source>
        <dbReference type="SAM" id="Phobius"/>
    </source>
</evidence>
<proteinExistence type="predicted"/>
<accession>A0ABQ3UQZ7</accession>
<keyword evidence="1" id="KW-0175">Coiled coil</keyword>
<evidence type="ECO:0000313" key="3">
    <source>
        <dbReference type="EMBL" id="GHO55163.1"/>
    </source>
</evidence>
<organism evidence="3 4">
    <name type="scientific">Ktedonobacter robiniae</name>
    <dbReference type="NCBI Taxonomy" id="2778365"/>
    <lineage>
        <taxon>Bacteria</taxon>
        <taxon>Bacillati</taxon>
        <taxon>Chloroflexota</taxon>
        <taxon>Ktedonobacteria</taxon>
        <taxon>Ktedonobacterales</taxon>
        <taxon>Ktedonobacteraceae</taxon>
        <taxon>Ktedonobacter</taxon>
    </lineage>
</organism>
<feature type="coiled-coil region" evidence="1">
    <location>
        <begin position="197"/>
        <end position="248"/>
    </location>
</feature>
<protein>
    <submittedName>
        <fullName evidence="3">Uncharacterized protein</fullName>
    </submittedName>
</protein>
<feature type="transmembrane region" description="Helical" evidence="2">
    <location>
        <begin position="255"/>
        <end position="277"/>
    </location>
</feature>
<keyword evidence="2" id="KW-0472">Membrane</keyword>